<evidence type="ECO:0000256" key="2">
    <source>
        <dbReference type="ARBA" id="ARBA00022989"/>
    </source>
</evidence>
<dbReference type="Proteomes" id="UP000190409">
    <property type="component" value="Unassembled WGS sequence"/>
</dbReference>
<dbReference type="Gene3D" id="1.10.1760.20">
    <property type="match status" value="1"/>
</dbReference>
<dbReference type="PANTHER" id="PTHR37815">
    <property type="entry name" value="UPF0397 PROTEIN BC_2624-RELATED"/>
    <property type="match status" value="1"/>
</dbReference>
<keyword evidence="2" id="KW-1133">Transmembrane helix</keyword>
<comment type="caution">
    <text evidence="3">The sequence shown here is derived from an EMBL/GenBank/DDBJ whole genome shotgun (WGS) entry which is preliminary data.</text>
</comment>
<evidence type="ECO:0000313" key="4">
    <source>
        <dbReference type="Proteomes" id="UP000190409"/>
    </source>
</evidence>
<dbReference type="Pfam" id="PF07155">
    <property type="entry name" value="ECF-ribofla_trS"/>
    <property type="match status" value="1"/>
</dbReference>
<reference evidence="3 4" key="1">
    <citation type="submission" date="2017-01" db="EMBL/GenBank/DDBJ databases">
        <title>Complete Genome Sequence of Dolosigranulum pigrum isolated from a Patient with interstitial lung disease.</title>
        <authorList>
            <person name="Mukhopadhyay R."/>
            <person name="Joaquin J."/>
            <person name="Hogue R."/>
            <person name="Fitzgerald S."/>
            <person name="Jospin G."/>
            <person name="Eisen J.A."/>
            <person name="Chaturvedi V."/>
        </authorList>
    </citation>
    <scope>NUCLEOTIDE SEQUENCE [LARGE SCALE GENOMIC DNA]</scope>
    <source>
        <strain evidence="3 4">15S00348</strain>
    </source>
</reference>
<dbReference type="GO" id="GO:0016020">
    <property type="term" value="C:membrane"/>
    <property type="evidence" value="ECO:0007669"/>
    <property type="project" value="InterPro"/>
</dbReference>
<accession>A0A1S8KL72</accession>
<keyword evidence="1" id="KW-0812">Transmembrane</keyword>
<dbReference type="PANTHER" id="PTHR37815:SF3">
    <property type="entry name" value="UPF0397 PROTEIN SPR0429"/>
    <property type="match status" value="1"/>
</dbReference>
<sequence>MMKESKTSTRQLTLAALFMALTTVATMVIHIPVPATQGFVNVGDSFVLLSGLLFSHYYGALIGGVGSALADLFLGYTIFAPVTLIVKAIEALLASYIDRGNTVSRVIAVIVGVTWMVFGYFIFEVFMFDLPVALSAVIPNSIQGIVSAGLALLLYPIVRRLIDR</sequence>
<evidence type="ECO:0000256" key="1">
    <source>
        <dbReference type="ARBA" id="ARBA00022692"/>
    </source>
</evidence>
<dbReference type="AlphaFoldDB" id="A0A1S8KL72"/>
<name>A0A1S8KL72_9LACT</name>
<gene>
    <name evidence="3" type="ORF">BWX42_00705</name>
</gene>
<organism evidence="3 4">
    <name type="scientific">Dolosigranulum pigrum</name>
    <dbReference type="NCBI Taxonomy" id="29394"/>
    <lineage>
        <taxon>Bacteria</taxon>
        <taxon>Bacillati</taxon>
        <taxon>Bacillota</taxon>
        <taxon>Bacilli</taxon>
        <taxon>Lactobacillales</taxon>
        <taxon>Carnobacteriaceae</taxon>
        <taxon>Dolosigranulum</taxon>
    </lineage>
</organism>
<evidence type="ECO:0000313" key="3">
    <source>
        <dbReference type="EMBL" id="OOL80504.1"/>
    </source>
</evidence>
<dbReference type="InterPro" id="IPR009825">
    <property type="entry name" value="ECF_substrate-spec-like"/>
</dbReference>
<keyword evidence="2" id="KW-0472">Membrane</keyword>
<protein>
    <submittedName>
        <fullName evidence="3">Uncharacterized protein</fullName>
    </submittedName>
</protein>
<dbReference type="EMBL" id="MUYF01000003">
    <property type="protein sequence ID" value="OOL80504.1"/>
    <property type="molecule type" value="Genomic_DNA"/>
</dbReference>
<proteinExistence type="predicted"/>